<dbReference type="EMBL" id="JAKKPZ010000327">
    <property type="protein sequence ID" value="KAI1696448.1"/>
    <property type="molecule type" value="Genomic_DNA"/>
</dbReference>
<dbReference type="Gene3D" id="3.30.760.10">
    <property type="entry name" value="RNA Cap, Translation Initiation Factor Eif4e"/>
    <property type="match status" value="1"/>
</dbReference>
<dbReference type="Proteomes" id="UP001201812">
    <property type="component" value="Unassembled WGS sequence"/>
</dbReference>
<evidence type="ECO:0000313" key="1">
    <source>
        <dbReference type="EMBL" id="KAI1696448.1"/>
    </source>
</evidence>
<sequence length="110" mass="12851">MKGVKPRWDDASMDRVIYADINLSSDPERLGALLNKWGRLAESLFNGELGTNVKCITINVRVERHKIFVWTKKGLSHNDLDRIRDQCQEITNRCEQQIELDWDMVWPPIV</sequence>
<protein>
    <submittedName>
        <fullName evidence="1">Uncharacterized protein</fullName>
    </submittedName>
</protein>
<reference evidence="1" key="1">
    <citation type="submission" date="2022-01" db="EMBL/GenBank/DDBJ databases">
        <title>Genome Sequence Resource for Two Populations of Ditylenchus destructor, the Migratory Endoparasitic Phytonematode.</title>
        <authorList>
            <person name="Zhang H."/>
            <person name="Lin R."/>
            <person name="Xie B."/>
        </authorList>
    </citation>
    <scope>NUCLEOTIDE SEQUENCE</scope>
    <source>
        <strain evidence="1">BazhouSP</strain>
    </source>
</reference>
<organism evidence="1 2">
    <name type="scientific">Ditylenchus destructor</name>
    <dbReference type="NCBI Taxonomy" id="166010"/>
    <lineage>
        <taxon>Eukaryota</taxon>
        <taxon>Metazoa</taxon>
        <taxon>Ecdysozoa</taxon>
        <taxon>Nematoda</taxon>
        <taxon>Chromadorea</taxon>
        <taxon>Rhabditida</taxon>
        <taxon>Tylenchina</taxon>
        <taxon>Tylenchomorpha</taxon>
        <taxon>Sphaerularioidea</taxon>
        <taxon>Anguinidae</taxon>
        <taxon>Anguininae</taxon>
        <taxon>Ditylenchus</taxon>
    </lineage>
</organism>
<name>A0AAD4MJV9_9BILA</name>
<evidence type="ECO:0000313" key="2">
    <source>
        <dbReference type="Proteomes" id="UP001201812"/>
    </source>
</evidence>
<dbReference type="AlphaFoldDB" id="A0AAD4MJV9"/>
<proteinExistence type="predicted"/>
<accession>A0AAD4MJV9</accession>
<comment type="caution">
    <text evidence="1">The sequence shown here is derived from an EMBL/GenBank/DDBJ whole genome shotgun (WGS) entry which is preliminary data.</text>
</comment>
<keyword evidence="2" id="KW-1185">Reference proteome</keyword>
<dbReference type="InterPro" id="IPR023398">
    <property type="entry name" value="TIF_eIF4e-like"/>
</dbReference>
<gene>
    <name evidence="1" type="ORF">DdX_19036</name>
</gene>